<dbReference type="Pfam" id="PF01136">
    <property type="entry name" value="Peptidase_U32"/>
    <property type="match status" value="1"/>
</dbReference>
<protein>
    <submittedName>
        <fullName evidence="2">U32 family peptidase</fullName>
    </submittedName>
</protein>
<reference evidence="2 3" key="1">
    <citation type="submission" date="2018-08" db="EMBL/GenBank/DDBJ databases">
        <title>A genome reference for cultivated species of the human gut microbiota.</title>
        <authorList>
            <person name="Zou Y."/>
            <person name="Xue W."/>
            <person name="Luo G."/>
        </authorList>
    </citation>
    <scope>NUCLEOTIDE SEQUENCE [LARGE SCALE GENOMIC DNA]</scope>
    <source>
        <strain evidence="2 3">AF16-31</strain>
    </source>
</reference>
<dbReference type="PANTHER" id="PTHR30217">
    <property type="entry name" value="PEPTIDASE U32 FAMILY"/>
    <property type="match status" value="1"/>
</dbReference>
<gene>
    <name evidence="2" type="ORF">DWW65_02655</name>
</gene>
<dbReference type="Pfam" id="PF12392">
    <property type="entry name" value="DUF3656"/>
    <property type="match status" value="1"/>
</dbReference>
<evidence type="ECO:0000313" key="2">
    <source>
        <dbReference type="EMBL" id="RGU47305.1"/>
    </source>
</evidence>
<dbReference type="InterPro" id="IPR051454">
    <property type="entry name" value="RNA/ubiquinone_mod_enzymes"/>
</dbReference>
<dbReference type="RefSeq" id="WP_117823245.1">
    <property type="nucleotide sequence ID" value="NZ_QRXY01000002.1"/>
</dbReference>
<accession>A0A3R5ZTY2</accession>
<dbReference type="Proteomes" id="UP000285693">
    <property type="component" value="Unassembled WGS sequence"/>
</dbReference>
<dbReference type="EMBL" id="QRXY01000002">
    <property type="protein sequence ID" value="RGU47305.1"/>
    <property type="molecule type" value="Genomic_DNA"/>
</dbReference>
<dbReference type="InterPro" id="IPR001539">
    <property type="entry name" value="Peptidase_U32"/>
</dbReference>
<organism evidence="2 3">
    <name type="scientific">Coprococcus comes</name>
    <dbReference type="NCBI Taxonomy" id="410072"/>
    <lineage>
        <taxon>Bacteria</taxon>
        <taxon>Bacillati</taxon>
        <taxon>Bacillota</taxon>
        <taxon>Clostridia</taxon>
        <taxon>Lachnospirales</taxon>
        <taxon>Lachnospiraceae</taxon>
        <taxon>Coprococcus</taxon>
    </lineage>
</organism>
<sequence length="804" mass="92977">MKDRVEILAPAGSMECLKAAIAAGADAVYTGGALFGARAYAHNLTEEELLEAIDYVHLHGRRLYLTVNTLIKDREMEKQMYDYLLPYYRQGLDAVIVQDIGLFRFIRKHFPDLPIHASTQMTLTGVDGAKFLEKEGAQRIVTSRELSMAEVKKIADETELEIESFVHGALCYCYSGQCLFSSFIGGRSGNRGQCAQPCRLLYRTPEAKRPQYLLSLKDICTLELIPEMIESGIYSFKIEGRMKKPEYAAAVAFQYRKYADLYLKYYEECPAGEDPAAYAMKKYRVCEEDRQMLLDLYNRGGFHTGYYHTQNGREMVSLNRPNHAGVPAVKVLAKKGRTVTAKAMTDLSPQDIIELPMRKGREKADNYTCKDAVRKGMNVQIPVFADTPFKRDEIWMRTRNSALIERLHEEFVNGKIKERICGTFRLYPQEAATLTVKCRDAEITVTGEKAQEALSQPMSRERIEKQLRKTGNTEFEFSFLKVEIGEKVFLPMQSLNELRREALETLEKVICEKYRRSGEVKDPEEDTIELSMEEEVLSGWTASVRTAEQMEVILEEEAIGRIYVDCTMFPRIWEKDSYVEWITKVHATGKEIYLVMPYIFRERTRKQYEAAYNRIFGAGWDGILIANYESFAFLKEHGYTGRIMTDYNLYEFNQESRKFWKEKGVFEFTAPVELTERELQDLRVKDGEVIVYGYFPMMISAGCIQKTTRGCLKKSGQTTITDRYRNPFVVKNECDYCYNILYNYVPLYLGDRMEEVYQIGPGRIRLMFTTERQQEVRQILSAYFEGKELPEGTYTRGHWKRGIK</sequence>
<proteinExistence type="predicted"/>
<evidence type="ECO:0000313" key="3">
    <source>
        <dbReference type="Proteomes" id="UP000285693"/>
    </source>
</evidence>
<name>A0A3R5ZTY2_9FIRM</name>
<comment type="caution">
    <text evidence="2">The sequence shown here is derived from an EMBL/GenBank/DDBJ whole genome shotgun (WGS) entry which is preliminary data.</text>
</comment>
<dbReference type="InterPro" id="IPR020988">
    <property type="entry name" value="Pept_U32_collagenase"/>
</dbReference>
<feature type="domain" description="Peptidase U32 collagenase" evidence="1">
    <location>
        <begin position="397"/>
        <end position="509"/>
    </location>
</feature>
<dbReference type="PANTHER" id="PTHR30217:SF10">
    <property type="entry name" value="23S RRNA 5-HYDROXYCYTIDINE C2501 SYNTHASE"/>
    <property type="match status" value="1"/>
</dbReference>
<dbReference type="AlphaFoldDB" id="A0A3R5ZTY2"/>
<evidence type="ECO:0000259" key="1">
    <source>
        <dbReference type="Pfam" id="PF12392"/>
    </source>
</evidence>